<evidence type="ECO:0000256" key="6">
    <source>
        <dbReference type="ARBA" id="ARBA00022989"/>
    </source>
</evidence>
<keyword evidence="2" id="KW-0813">Transport</keyword>
<keyword evidence="4" id="KW-1003">Cell membrane</keyword>
<keyword evidence="5 9" id="KW-0812">Transmembrane</keyword>
<dbReference type="PANTHER" id="PTHR32507">
    <property type="entry name" value="NA(+)/H(+) ANTIPORTER 1"/>
    <property type="match status" value="1"/>
</dbReference>
<feature type="transmembrane region" description="Helical" evidence="9">
    <location>
        <begin position="262"/>
        <end position="284"/>
    </location>
</feature>
<feature type="transmembrane region" description="Helical" evidence="9">
    <location>
        <begin position="87"/>
        <end position="106"/>
    </location>
</feature>
<dbReference type="Gene3D" id="1.20.1530.20">
    <property type="match status" value="1"/>
</dbReference>
<dbReference type="InterPro" id="IPR006153">
    <property type="entry name" value="Cation/H_exchanger_TM"/>
</dbReference>
<feature type="domain" description="RCK C-terminal" evidence="10">
    <location>
        <begin position="478"/>
        <end position="535"/>
    </location>
</feature>
<dbReference type="InterPro" id="IPR006037">
    <property type="entry name" value="RCK_C"/>
</dbReference>
<protein>
    <submittedName>
        <fullName evidence="11">Potassium/proton antiporter</fullName>
    </submittedName>
</protein>
<dbReference type="Gene3D" id="3.30.70.1450">
    <property type="entry name" value="Regulator of K+ conductance, C-terminal domain"/>
    <property type="match status" value="2"/>
</dbReference>
<dbReference type="Pfam" id="PF00999">
    <property type="entry name" value="Na_H_Exchanger"/>
    <property type="match status" value="1"/>
</dbReference>
<evidence type="ECO:0000256" key="3">
    <source>
        <dbReference type="ARBA" id="ARBA00022449"/>
    </source>
</evidence>
<dbReference type="GO" id="GO:1902600">
    <property type="term" value="P:proton transmembrane transport"/>
    <property type="evidence" value="ECO:0007669"/>
    <property type="project" value="InterPro"/>
</dbReference>
<feature type="transmembrane region" description="Helical" evidence="9">
    <location>
        <begin position="6"/>
        <end position="23"/>
    </location>
</feature>
<reference evidence="11" key="1">
    <citation type="journal article" date="2021" name="PeerJ">
        <title>Extensive microbial diversity within the chicken gut microbiome revealed by metagenomics and culture.</title>
        <authorList>
            <person name="Gilroy R."/>
            <person name="Ravi A."/>
            <person name="Getino M."/>
            <person name="Pursley I."/>
            <person name="Horton D.L."/>
            <person name="Alikhan N.F."/>
            <person name="Baker D."/>
            <person name="Gharbi K."/>
            <person name="Hall N."/>
            <person name="Watson M."/>
            <person name="Adriaenssens E.M."/>
            <person name="Foster-Nyarko E."/>
            <person name="Jarju S."/>
            <person name="Secka A."/>
            <person name="Antonio M."/>
            <person name="Oren A."/>
            <person name="Chaudhuri R.R."/>
            <person name="La Ragione R."/>
            <person name="Hildebrand F."/>
            <person name="Pallen M.J."/>
        </authorList>
    </citation>
    <scope>NUCLEOTIDE SEQUENCE</scope>
    <source>
        <strain evidence="11">3436</strain>
    </source>
</reference>
<evidence type="ECO:0000313" key="12">
    <source>
        <dbReference type="Proteomes" id="UP000824031"/>
    </source>
</evidence>
<evidence type="ECO:0000256" key="1">
    <source>
        <dbReference type="ARBA" id="ARBA00004651"/>
    </source>
</evidence>
<evidence type="ECO:0000256" key="5">
    <source>
        <dbReference type="ARBA" id="ARBA00022692"/>
    </source>
</evidence>
<evidence type="ECO:0000313" key="11">
    <source>
        <dbReference type="EMBL" id="HIZ47129.1"/>
    </source>
</evidence>
<proteinExistence type="predicted"/>
<reference evidence="11" key="2">
    <citation type="submission" date="2021-04" db="EMBL/GenBank/DDBJ databases">
        <authorList>
            <person name="Gilroy R."/>
        </authorList>
    </citation>
    <scope>NUCLEOTIDE SEQUENCE</scope>
    <source>
        <strain evidence="11">3436</strain>
    </source>
</reference>
<feature type="transmembrane region" description="Helical" evidence="9">
    <location>
        <begin position="182"/>
        <end position="206"/>
    </location>
</feature>
<dbReference type="EMBL" id="DXBO01000007">
    <property type="protein sequence ID" value="HIZ47129.1"/>
    <property type="molecule type" value="Genomic_DNA"/>
</dbReference>
<dbReference type="GO" id="GO:0006813">
    <property type="term" value="P:potassium ion transport"/>
    <property type="evidence" value="ECO:0007669"/>
    <property type="project" value="InterPro"/>
</dbReference>
<gene>
    <name evidence="11" type="ORF">H9810_00215</name>
</gene>
<evidence type="ECO:0000259" key="10">
    <source>
        <dbReference type="PROSITE" id="PS51202"/>
    </source>
</evidence>
<evidence type="ECO:0000256" key="9">
    <source>
        <dbReference type="SAM" id="Phobius"/>
    </source>
</evidence>
<keyword evidence="6 9" id="KW-1133">Transmembrane helix</keyword>
<sequence length="535" mass="57026">MNEAVLLMGAVILICILMQRFLNKIPVPSLLIFLALGMCFGENGILRIVFNDYAAVNLVCSVCLIFIMFYGGFGTNLRVARPVLGQAVVLSTLGVAGTAAAVAAFAHGALGLPVLESLLIGSVISSTDAASVFNILRTNQLALRHHTDSLLEVESGSNDPMSYMLTTVTLALMAGRQVSIPLLLLQQVSLGVLCGAAIGAGAIRLLRRNLVDSQQSRTVFLFAVMLLAYALPAVLGGNGYLGVYLCGIWLGNARLSQKRYLVHFFDVITDVSQVVIFFLLGLLVTPVQLPAVLLPALLIMGFLTLAARPAVTALLLLPFRSGRGQVGVVAWAGLRGAASIVFAISAALSGVQTRYDLYNLVFCIVLLSISLQGTLLPRVAQKLGMIDRSEDVEKTFNDYQEESDISFIKIHLAAAHPWCGKTLRDLALPGELLVAMILRGGRSLVPDGGTVLRAGDLLVLAARSFGDRATLTLREYAVERGDRWAGKTLAGMDLPEARRVVLIRRGVETIIPAGGTVVQAGDILVLAESQPALQA</sequence>
<dbReference type="NCBIfam" id="NF003716">
    <property type="entry name" value="PRK05326.1-3"/>
    <property type="match status" value="1"/>
</dbReference>
<dbReference type="PANTHER" id="PTHR32507:SF7">
    <property type="entry name" value="K(+)_H(+) ANTIPORTER NHAP2"/>
    <property type="match status" value="1"/>
</dbReference>
<evidence type="ECO:0000256" key="7">
    <source>
        <dbReference type="ARBA" id="ARBA00023065"/>
    </source>
</evidence>
<feature type="transmembrane region" description="Helical" evidence="9">
    <location>
        <begin position="218"/>
        <end position="250"/>
    </location>
</feature>
<dbReference type="GO" id="GO:0005886">
    <property type="term" value="C:plasma membrane"/>
    <property type="evidence" value="ECO:0007669"/>
    <property type="project" value="UniProtKB-SubCell"/>
</dbReference>
<dbReference type="NCBIfam" id="NF003715">
    <property type="entry name" value="PRK05326.1-2"/>
    <property type="match status" value="1"/>
</dbReference>
<dbReference type="Proteomes" id="UP000824031">
    <property type="component" value="Unassembled WGS sequence"/>
</dbReference>
<dbReference type="Pfam" id="PF02080">
    <property type="entry name" value="TrkA_C"/>
    <property type="match status" value="2"/>
</dbReference>
<comment type="subcellular location">
    <subcellularLocation>
        <location evidence="1">Cell membrane</location>
        <topology evidence="1">Multi-pass membrane protein</topology>
    </subcellularLocation>
</comment>
<feature type="transmembrane region" description="Helical" evidence="9">
    <location>
        <begin position="56"/>
        <end position="75"/>
    </location>
</feature>
<dbReference type="AlphaFoldDB" id="A0A9D2F087"/>
<name>A0A9D2F087_9FIRM</name>
<dbReference type="PROSITE" id="PS51202">
    <property type="entry name" value="RCK_C"/>
    <property type="match status" value="2"/>
</dbReference>
<evidence type="ECO:0000256" key="2">
    <source>
        <dbReference type="ARBA" id="ARBA00022448"/>
    </source>
</evidence>
<comment type="caution">
    <text evidence="11">The sequence shown here is derived from an EMBL/GenBank/DDBJ whole genome shotgun (WGS) entry which is preliminary data.</text>
</comment>
<feature type="transmembrane region" description="Helical" evidence="9">
    <location>
        <begin position="329"/>
        <end position="351"/>
    </location>
</feature>
<keyword evidence="3" id="KW-0050">Antiport</keyword>
<feature type="transmembrane region" description="Helical" evidence="9">
    <location>
        <begin position="357"/>
        <end position="376"/>
    </location>
</feature>
<dbReference type="InterPro" id="IPR038770">
    <property type="entry name" value="Na+/solute_symporter_sf"/>
</dbReference>
<feature type="domain" description="RCK C-terminal" evidence="10">
    <location>
        <begin position="394"/>
        <end position="476"/>
    </location>
</feature>
<organism evidence="11 12">
    <name type="scientific">Candidatus Gemmiger excrementavium</name>
    <dbReference type="NCBI Taxonomy" id="2838608"/>
    <lineage>
        <taxon>Bacteria</taxon>
        <taxon>Bacillati</taxon>
        <taxon>Bacillota</taxon>
        <taxon>Clostridia</taxon>
        <taxon>Eubacteriales</taxon>
        <taxon>Gemmiger</taxon>
    </lineage>
</organism>
<feature type="transmembrane region" description="Helical" evidence="9">
    <location>
        <begin position="30"/>
        <end position="50"/>
    </location>
</feature>
<dbReference type="InterPro" id="IPR036721">
    <property type="entry name" value="RCK_C_sf"/>
</dbReference>
<feature type="transmembrane region" description="Helical" evidence="9">
    <location>
        <begin position="296"/>
        <end position="317"/>
    </location>
</feature>
<evidence type="ECO:0000256" key="4">
    <source>
        <dbReference type="ARBA" id="ARBA00022475"/>
    </source>
</evidence>
<accession>A0A9D2F087</accession>
<dbReference type="GO" id="GO:0008324">
    <property type="term" value="F:monoatomic cation transmembrane transporter activity"/>
    <property type="evidence" value="ECO:0007669"/>
    <property type="project" value="InterPro"/>
</dbReference>
<evidence type="ECO:0000256" key="8">
    <source>
        <dbReference type="ARBA" id="ARBA00023136"/>
    </source>
</evidence>
<keyword evidence="7" id="KW-0406">Ion transport</keyword>
<dbReference type="GO" id="GO:0015297">
    <property type="term" value="F:antiporter activity"/>
    <property type="evidence" value="ECO:0007669"/>
    <property type="project" value="UniProtKB-KW"/>
</dbReference>
<keyword evidence="8 9" id="KW-0472">Membrane</keyword>
<dbReference type="SUPFAM" id="SSF116726">
    <property type="entry name" value="TrkA C-terminal domain-like"/>
    <property type="match status" value="2"/>
</dbReference>